<organism evidence="2 3">
    <name type="scientific">Polyporus arcularius HHB13444</name>
    <dbReference type="NCBI Taxonomy" id="1314778"/>
    <lineage>
        <taxon>Eukaryota</taxon>
        <taxon>Fungi</taxon>
        <taxon>Dikarya</taxon>
        <taxon>Basidiomycota</taxon>
        <taxon>Agaricomycotina</taxon>
        <taxon>Agaricomycetes</taxon>
        <taxon>Polyporales</taxon>
        <taxon>Polyporaceae</taxon>
        <taxon>Polyporus</taxon>
    </lineage>
</organism>
<feature type="region of interest" description="Disordered" evidence="1">
    <location>
        <begin position="135"/>
        <end position="161"/>
    </location>
</feature>
<dbReference type="EMBL" id="ML211211">
    <property type="protein sequence ID" value="TFK86205.1"/>
    <property type="molecule type" value="Genomic_DNA"/>
</dbReference>
<proteinExistence type="predicted"/>
<gene>
    <name evidence="2" type="ORF">K466DRAFT_160232</name>
</gene>
<reference evidence="2 3" key="1">
    <citation type="journal article" date="2019" name="Nat. Ecol. Evol.">
        <title>Megaphylogeny resolves global patterns of mushroom evolution.</title>
        <authorList>
            <person name="Varga T."/>
            <person name="Krizsan K."/>
            <person name="Foldi C."/>
            <person name="Dima B."/>
            <person name="Sanchez-Garcia M."/>
            <person name="Sanchez-Ramirez S."/>
            <person name="Szollosi G.J."/>
            <person name="Szarkandi J.G."/>
            <person name="Papp V."/>
            <person name="Albert L."/>
            <person name="Andreopoulos W."/>
            <person name="Angelini C."/>
            <person name="Antonin V."/>
            <person name="Barry K.W."/>
            <person name="Bougher N.L."/>
            <person name="Buchanan P."/>
            <person name="Buyck B."/>
            <person name="Bense V."/>
            <person name="Catcheside P."/>
            <person name="Chovatia M."/>
            <person name="Cooper J."/>
            <person name="Damon W."/>
            <person name="Desjardin D."/>
            <person name="Finy P."/>
            <person name="Geml J."/>
            <person name="Haridas S."/>
            <person name="Hughes K."/>
            <person name="Justo A."/>
            <person name="Karasinski D."/>
            <person name="Kautmanova I."/>
            <person name="Kiss B."/>
            <person name="Kocsube S."/>
            <person name="Kotiranta H."/>
            <person name="LaButti K.M."/>
            <person name="Lechner B.E."/>
            <person name="Liimatainen K."/>
            <person name="Lipzen A."/>
            <person name="Lukacs Z."/>
            <person name="Mihaltcheva S."/>
            <person name="Morgado L.N."/>
            <person name="Niskanen T."/>
            <person name="Noordeloos M.E."/>
            <person name="Ohm R.A."/>
            <person name="Ortiz-Santana B."/>
            <person name="Ovrebo C."/>
            <person name="Racz N."/>
            <person name="Riley R."/>
            <person name="Savchenko A."/>
            <person name="Shiryaev A."/>
            <person name="Soop K."/>
            <person name="Spirin V."/>
            <person name="Szebenyi C."/>
            <person name="Tomsovsky M."/>
            <person name="Tulloss R.E."/>
            <person name="Uehling J."/>
            <person name="Grigoriev I.V."/>
            <person name="Vagvolgyi C."/>
            <person name="Papp T."/>
            <person name="Martin F.M."/>
            <person name="Miettinen O."/>
            <person name="Hibbett D.S."/>
            <person name="Nagy L.G."/>
        </authorList>
    </citation>
    <scope>NUCLEOTIDE SEQUENCE [LARGE SCALE GENOMIC DNA]</scope>
    <source>
        <strain evidence="2 3">HHB13444</strain>
    </source>
</reference>
<evidence type="ECO:0000256" key="1">
    <source>
        <dbReference type="SAM" id="MobiDB-lite"/>
    </source>
</evidence>
<protein>
    <submittedName>
        <fullName evidence="2">Uncharacterized protein</fullName>
    </submittedName>
</protein>
<accession>A0A5C3P948</accession>
<feature type="compositionally biased region" description="Basic and acidic residues" evidence="1">
    <location>
        <begin position="143"/>
        <end position="160"/>
    </location>
</feature>
<evidence type="ECO:0000313" key="2">
    <source>
        <dbReference type="EMBL" id="TFK86205.1"/>
    </source>
</evidence>
<evidence type="ECO:0000313" key="3">
    <source>
        <dbReference type="Proteomes" id="UP000308197"/>
    </source>
</evidence>
<dbReference type="Proteomes" id="UP000308197">
    <property type="component" value="Unassembled WGS sequence"/>
</dbReference>
<dbReference type="InParanoid" id="A0A5C3P948"/>
<keyword evidence="3" id="KW-1185">Reference proteome</keyword>
<dbReference type="AlphaFoldDB" id="A0A5C3P948"/>
<name>A0A5C3P948_9APHY</name>
<sequence length="194" mass="21012">MGAASGLPVADGVGVLGVGAGRWCVQDYQRACKDERRAANPPQLRFTQDERRRSDAIADVLEYSTAPQYVQYTTQYSARSPGDLPNSWGTRLSLSGSGYRMAWQMDILLLCQDGTEARDTNAGFLVPGHRPCVSLGARTSTTPHEDGTSRTRFAEPRLSDSRGASPCTGTWYLVLGAIPESSLGPRSKPCPCLR</sequence>